<evidence type="ECO:0000313" key="3">
    <source>
        <dbReference type="EMBL" id="THW21404.1"/>
    </source>
</evidence>
<accession>A0A4V6T905</accession>
<keyword evidence="2" id="KW-1133">Transmembrane helix</keyword>
<keyword evidence="2" id="KW-0812">Transmembrane</keyword>
<name>A0A4V6T905_AURPU</name>
<feature type="transmembrane region" description="Helical" evidence="2">
    <location>
        <begin position="26"/>
        <end position="50"/>
    </location>
</feature>
<keyword evidence="2" id="KW-0472">Membrane</keyword>
<organism evidence="3 4">
    <name type="scientific">Aureobasidium pullulans</name>
    <name type="common">Black yeast</name>
    <name type="synonym">Pullularia pullulans</name>
    <dbReference type="NCBI Taxonomy" id="5580"/>
    <lineage>
        <taxon>Eukaryota</taxon>
        <taxon>Fungi</taxon>
        <taxon>Dikarya</taxon>
        <taxon>Ascomycota</taxon>
        <taxon>Pezizomycotina</taxon>
        <taxon>Dothideomycetes</taxon>
        <taxon>Dothideomycetidae</taxon>
        <taxon>Dothideales</taxon>
        <taxon>Saccotheciaceae</taxon>
        <taxon>Aureobasidium</taxon>
    </lineage>
</organism>
<gene>
    <name evidence="3" type="ORF">D6D24_01747</name>
</gene>
<dbReference type="AlphaFoldDB" id="A0A4V6T905"/>
<reference evidence="3 4" key="1">
    <citation type="submission" date="2018-10" db="EMBL/GenBank/DDBJ databases">
        <title>Fifty Aureobasidium pullulans genomes reveal a recombining polyextremotolerant generalist.</title>
        <authorList>
            <person name="Gostincar C."/>
            <person name="Turk M."/>
            <person name="Zajc J."/>
            <person name="Gunde-Cimerman N."/>
        </authorList>
    </citation>
    <scope>NUCLEOTIDE SEQUENCE [LARGE SCALE GENOMIC DNA]</scope>
    <source>
        <strain evidence="3 4">EXF-11318</strain>
    </source>
</reference>
<proteinExistence type="predicted"/>
<feature type="compositionally biased region" description="Basic and acidic residues" evidence="1">
    <location>
        <begin position="100"/>
        <end position="113"/>
    </location>
</feature>
<evidence type="ECO:0000313" key="4">
    <source>
        <dbReference type="Proteomes" id="UP000308014"/>
    </source>
</evidence>
<evidence type="ECO:0000256" key="1">
    <source>
        <dbReference type="SAM" id="MobiDB-lite"/>
    </source>
</evidence>
<dbReference type="EMBL" id="QZAJ01000034">
    <property type="protein sequence ID" value="THW21404.1"/>
    <property type="molecule type" value="Genomic_DNA"/>
</dbReference>
<dbReference type="Proteomes" id="UP000308014">
    <property type="component" value="Unassembled WGS sequence"/>
</dbReference>
<evidence type="ECO:0000256" key="2">
    <source>
        <dbReference type="SAM" id="Phobius"/>
    </source>
</evidence>
<sequence length="113" mass="12405">MTKLGGTLATDDSYVELGCIEYSSPFMLLGVVTIGPWALLLVYDLLFYVYRSCAYHIPFIGGKAQGKRRPRAPSLTERPSGQRRDAPKVPIPAATTGTYQHEEGLERRGTGNS</sequence>
<feature type="region of interest" description="Disordered" evidence="1">
    <location>
        <begin position="63"/>
        <end position="113"/>
    </location>
</feature>
<comment type="caution">
    <text evidence="3">The sequence shown here is derived from an EMBL/GenBank/DDBJ whole genome shotgun (WGS) entry which is preliminary data.</text>
</comment>
<protein>
    <submittedName>
        <fullName evidence="3">Uncharacterized protein</fullName>
    </submittedName>
</protein>